<keyword evidence="5" id="KW-1185">Reference proteome</keyword>
<dbReference type="InterPro" id="IPR037518">
    <property type="entry name" value="MPN"/>
</dbReference>
<sequence length="401" mass="43542">MSTIDVSDLAREELATAKFPVEYRAPFRLFLDPDVHRGIQAHAKEDASVEICGVLVGRWGRDELGPFAEVTDYIRCDSASSKFAEVTFTHESWAQINQQMDTKFVDKRIIGWYHSHPDFGIFLSDRDCFIHEHFFSGAGQVAYVVDPVRDLEGVFDWQAGKPTPMSHYWVGSQIRTVEASQRNPAREAAARAGGVSVSRAGEAPDGAPTSIDRSSFGATTNLLAWLALFLLGYMLAGARTRWEQERLVEGTVAHFGVTKILKDGLDPSLAKVRRNLQAIGAETKKLPAPNATLSEEEAATALEQQQTIADSLATTERMLADVQSQFALSAEERVALAKFILQKQAEAAEMLTQQGASATSAKPKEPAATGPAALPPDKPVDPLPAKPAADAKPAAENTPSK</sequence>
<reference evidence="4 5" key="1">
    <citation type="submission" date="2019-02" db="EMBL/GenBank/DDBJ databases">
        <title>Deep-cultivation of Planctomycetes and their phenomic and genomic characterization uncovers novel biology.</title>
        <authorList>
            <person name="Wiegand S."/>
            <person name="Jogler M."/>
            <person name="Boedeker C."/>
            <person name="Pinto D."/>
            <person name="Vollmers J."/>
            <person name="Rivas-Marin E."/>
            <person name="Kohn T."/>
            <person name="Peeters S.H."/>
            <person name="Heuer A."/>
            <person name="Rast P."/>
            <person name="Oberbeckmann S."/>
            <person name="Bunk B."/>
            <person name="Jeske O."/>
            <person name="Meyerdierks A."/>
            <person name="Storesund J.E."/>
            <person name="Kallscheuer N."/>
            <person name="Luecker S."/>
            <person name="Lage O.M."/>
            <person name="Pohl T."/>
            <person name="Merkel B.J."/>
            <person name="Hornburger P."/>
            <person name="Mueller R.-W."/>
            <person name="Bruemmer F."/>
            <person name="Labrenz M."/>
            <person name="Spormann A.M."/>
            <person name="Op den Camp H."/>
            <person name="Overmann J."/>
            <person name="Amann R."/>
            <person name="Jetten M.S.M."/>
            <person name="Mascher T."/>
            <person name="Medema M.H."/>
            <person name="Devos D.P."/>
            <person name="Kaster A.-K."/>
            <person name="Ovreas L."/>
            <person name="Rohde M."/>
            <person name="Galperin M.Y."/>
            <person name="Jogler C."/>
        </authorList>
    </citation>
    <scope>NUCLEOTIDE SEQUENCE [LARGE SCALE GENOMIC DNA]</scope>
    <source>
        <strain evidence="4 5">I41</strain>
    </source>
</reference>
<evidence type="ECO:0000256" key="2">
    <source>
        <dbReference type="SAM" id="MobiDB-lite"/>
    </source>
</evidence>
<name>A0A517U1X1_9BACT</name>
<accession>A0A517U1X1</accession>
<dbReference type="SMART" id="SM00232">
    <property type="entry name" value="JAB_MPN"/>
    <property type="match status" value="1"/>
</dbReference>
<dbReference type="AlphaFoldDB" id="A0A517U1X1"/>
<evidence type="ECO:0000313" key="4">
    <source>
        <dbReference type="EMBL" id="QDT74635.1"/>
    </source>
</evidence>
<keyword evidence="1" id="KW-0645">Protease</keyword>
<feature type="compositionally biased region" description="Polar residues" evidence="2">
    <location>
        <begin position="351"/>
        <end position="360"/>
    </location>
</feature>
<dbReference type="Gene3D" id="3.40.140.10">
    <property type="entry name" value="Cytidine Deaminase, domain 2"/>
    <property type="match status" value="1"/>
</dbReference>
<proteinExistence type="predicted"/>
<dbReference type="InterPro" id="IPR050242">
    <property type="entry name" value="JAMM_MPN+_peptidase_M67A"/>
</dbReference>
<evidence type="ECO:0000256" key="1">
    <source>
        <dbReference type="ARBA" id="ARBA00023049"/>
    </source>
</evidence>
<dbReference type="InterPro" id="IPR000555">
    <property type="entry name" value="JAMM/MPN+_dom"/>
</dbReference>
<dbReference type="GO" id="GO:0008237">
    <property type="term" value="F:metallopeptidase activity"/>
    <property type="evidence" value="ECO:0007669"/>
    <property type="project" value="UniProtKB-KW"/>
</dbReference>
<keyword evidence="1" id="KW-0378">Hydrolase</keyword>
<dbReference type="SUPFAM" id="SSF102712">
    <property type="entry name" value="JAB1/MPN domain"/>
    <property type="match status" value="1"/>
</dbReference>
<dbReference type="Proteomes" id="UP000317909">
    <property type="component" value="Chromosome"/>
</dbReference>
<dbReference type="RefSeq" id="WP_145434353.1">
    <property type="nucleotide sequence ID" value="NZ_CP036339.1"/>
</dbReference>
<evidence type="ECO:0000259" key="3">
    <source>
        <dbReference type="PROSITE" id="PS50249"/>
    </source>
</evidence>
<gene>
    <name evidence="4" type="ORF">I41_38320</name>
</gene>
<dbReference type="OrthoDB" id="3292458at2"/>
<protein>
    <submittedName>
        <fullName evidence="4">Mov34/MPN/PAD-1 family protein</fullName>
    </submittedName>
</protein>
<feature type="region of interest" description="Disordered" evidence="2">
    <location>
        <begin position="180"/>
        <end position="208"/>
    </location>
</feature>
<dbReference type="EMBL" id="CP036339">
    <property type="protein sequence ID" value="QDT74635.1"/>
    <property type="molecule type" value="Genomic_DNA"/>
</dbReference>
<evidence type="ECO:0000313" key="5">
    <source>
        <dbReference type="Proteomes" id="UP000317909"/>
    </source>
</evidence>
<feature type="compositionally biased region" description="Pro residues" evidence="2">
    <location>
        <begin position="373"/>
        <end position="385"/>
    </location>
</feature>
<organism evidence="4 5">
    <name type="scientific">Lacipirellula limnantheis</name>
    <dbReference type="NCBI Taxonomy" id="2528024"/>
    <lineage>
        <taxon>Bacteria</taxon>
        <taxon>Pseudomonadati</taxon>
        <taxon>Planctomycetota</taxon>
        <taxon>Planctomycetia</taxon>
        <taxon>Pirellulales</taxon>
        <taxon>Lacipirellulaceae</taxon>
        <taxon>Lacipirellula</taxon>
    </lineage>
</organism>
<keyword evidence="1" id="KW-0482">Metalloprotease</keyword>
<dbReference type="PROSITE" id="PS50249">
    <property type="entry name" value="MPN"/>
    <property type="match status" value="1"/>
</dbReference>
<feature type="compositionally biased region" description="Low complexity" evidence="2">
    <location>
        <begin position="386"/>
        <end position="395"/>
    </location>
</feature>
<dbReference type="KEGG" id="llh:I41_38320"/>
<feature type="region of interest" description="Disordered" evidence="2">
    <location>
        <begin position="351"/>
        <end position="401"/>
    </location>
</feature>
<dbReference type="PANTHER" id="PTHR10410">
    <property type="entry name" value="EUKARYOTIC TRANSLATION INITIATION FACTOR 3 -RELATED"/>
    <property type="match status" value="1"/>
</dbReference>
<feature type="domain" description="MPN" evidence="3">
    <location>
        <begin position="29"/>
        <end position="166"/>
    </location>
</feature>
<dbReference type="Pfam" id="PF01398">
    <property type="entry name" value="JAB"/>
    <property type="match status" value="1"/>
</dbReference>